<dbReference type="AlphaFoldDB" id="A0A9D4G6A3"/>
<keyword evidence="2" id="KW-1185">Reference proteome</keyword>
<reference evidence="1" key="2">
    <citation type="submission" date="2020-11" db="EMBL/GenBank/DDBJ databases">
        <authorList>
            <person name="McCartney M.A."/>
            <person name="Auch B."/>
            <person name="Kono T."/>
            <person name="Mallez S."/>
            <person name="Becker A."/>
            <person name="Gohl D.M."/>
            <person name="Silverstein K.A.T."/>
            <person name="Koren S."/>
            <person name="Bechman K.B."/>
            <person name="Herman A."/>
            <person name="Abrahante J.E."/>
            <person name="Garbe J."/>
        </authorList>
    </citation>
    <scope>NUCLEOTIDE SEQUENCE</scope>
    <source>
        <strain evidence="1">Duluth1</strain>
        <tissue evidence="1">Whole animal</tissue>
    </source>
</reference>
<sequence>MIPDRNLMASIGLQDKQQRTWVADITDMMAEGPMVFLRLPKIRQALVASPEPMLWFSKNMMELAMLELEICIRYLQCSDKNGDVDESDVILQEIRRRTDDIKMKIKLWMIGEGSSENDLDFGDRMSM</sequence>
<organism evidence="1 2">
    <name type="scientific">Dreissena polymorpha</name>
    <name type="common">Zebra mussel</name>
    <name type="synonym">Mytilus polymorpha</name>
    <dbReference type="NCBI Taxonomy" id="45954"/>
    <lineage>
        <taxon>Eukaryota</taxon>
        <taxon>Metazoa</taxon>
        <taxon>Spiralia</taxon>
        <taxon>Lophotrochozoa</taxon>
        <taxon>Mollusca</taxon>
        <taxon>Bivalvia</taxon>
        <taxon>Autobranchia</taxon>
        <taxon>Heteroconchia</taxon>
        <taxon>Euheterodonta</taxon>
        <taxon>Imparidentia</taxon>
        <taxon>Neoheterodontei</taxon>
        <taxon>Myida</taxon>
        <taxon>Dreissenoidea</taxon>
        <taxon>Dreissenidae</taxon>
        <taxon>Dreissena</taxon>
    </lineage>
</organism>
<proteinExistence type="predicted"/>
<dbReference type="EMBL" id="JAIWYP010000006">
    <property type="protein sequence ID" value="KAH3809355.1"/>
    <property type="molecule type" value="Genomic_DNA"/>
</dbReference>
<accession>A0A9D4G6A3</accession>
<dbReference type="Proteomes" id="UP000828390">
    <property type="component" value="Unassembled WGS sequence"/>
</dbReference>
<evidence type="ECO:0000313" key="1">
    <source>
        <dbReference type="EMBL" id="KAH3809355.1"/>
    </source>
</evidence>
<gene>
    <name evidence="1" type="ORF">DPMN_137718</name>
</gene>
<reference evidence="1" key="1">
    <citation type="journal article" date="2019" name="bioRxiv">
        <title>The Genome of the Zebra Mussel, Dreissena polymorpha: A Resource for Invasive Species Research.</title>
        <authorList>
            <person name="McCartney M.A."/>
            <person name="Auch B."/>
            <person name="Kono T."/>
            <person name="Mallez S."/>
            <person name="Zhang Y."/>
            <person name="Obille A."/>
            <person name="Becker A."/>
            <person name="Abrahante J.E."/>
            <person name="Garbe J."/>
            <person name="Badalamenti J.P."/>
            <person name="Herman A."/>
            <person name="Mangelson H."/>
            <person name="Liachko I."/>
            <person name="Sullivan S."/>
            <person name="Sone E.D."/>
            <person name="Koren S."/>
            <person name="Silverstein K.A.T."/>
            <person name="Beckman K.B."/>
            <person name="Gohl D.M."/>
        </authorList>
    </citation>
    <scope>NUCLEOTIDE SEQUENCE</scope>
    <source>
        <strain evidence="1">Duluth1</strain>
        <tissue evidence="1">Whole animal</tissue>
    </source>
</reference>
<name>A0A9D4G6A3_DREPO</name>
<comment type="caution">
    <text evidence="1">The sequence shown here is derived from an EMBL/GenBank/DDBJ whole genome shotgun (WGS) entry which is preliminary data.</text>
</comment>
<protein>
    <submittedName>
        <fullName evidence="1">Uncharacterized protein</fullName>
    </submittedName>
</protein>
<evidence type="ECO:0000313" key="2">
    <source>
        <dbReference type="Proteomes" id="UP000828390"/>
    </source>
</evidence>